<dbReference type="GO" id="GO:0009694">
    <property type="term" value="P:jasmonic acid metabolic process"/>
    <property type="evidence" value="ECO:0007669"/>
    <property type="project" value="TreeGrafter"/>
</dbReference>
<feature type="domain" description="AB hydrolase-1" evidence="1">
    <location>
        <begin position="148"/>
        <end position="256"/>
    </location>
</feature>
<dbReference type="PANTHER" id="PTHR10992">
    <property type="entry name" value="METHYLESTERASE FAMILY MEMBER"/>
    <property type="match status" value="1"/>
</dbReference>
<protein>
    <recommendedName>
        <fullName evidence="1 2">AB hydrolase-1 domain-containing protein</fullName>
    </recommendedName>
</protein>
<feature type="domain" description="AB hydrolase-1" evidence="2">
    <location>
        <begin position="268"/>
        <end position="483"/>
    </location>
</feature>
<dbReference type="GO" id="GO:0009696">
    <property type="term" value="P:salicylic acid metabolic process"/>
    <property type="evidence" value="ECO:0007669"/>
    <property type="project" value="TreeGrafter"/>
</dbReference>
<dbReference type="Pfam" id="PF12697">
    <property type="entry name" value="Abhydrolase_6"/>
    <property type="match status" value="2"/>
</dbReference>
<dbReference type="GO" id="GO:0080032">
    <property type="term" value="F:methyl jasmonate esterase activity"/>
    <property type="evidence" value="ECO:0007669"/>
    <property type="project" value="TreeGrafter"/>
</dbReference>
<dbReference type="EMBL" id="MTKT01005554">
    <property type="protein sequence ID" value="OWM66289.1"/>
    <property type="molecule type" value="Genomic_DNA"/>
</dbReference>
<evidence type="ECO:0000313" key="4">
    <source>
        <dbReference type="Proteomes" id="UP000197138"/>
    </source>
</evidence>
<dbReference type="Gene3D" id="3.40.50.1820">
    <property type="entry name" value="alpha/beta hydrolase"/>
    <property type="match status" value="3"/>
</dbReference>
<evidence type="ECO:0000313" key="3">
    <source>
        <dbReference type="EMBL" id="OWM66289.1"/>
    </source>
</evidence>
<comment type="caution">
    <text evidence="3">The sequence shown here is derived from an EMBL/GenBank/DDBJ whole genome shotgun (WGS) entry which is preliminary data.</text>
</comment>
<reference evidence="4" key="1">
    <citation type="journal article" date="2017" name="Plant J.">
        <title>The pomegranate (Punica granatum L.) genome and the genomics of punicalagin biosynthesis.</title>
        <authorList>
            <person name="Qin G."/>
            <person name="Xu C."/>
            <person name="Ming R."/>
            <person name="Tang H."/>
            <person name="Guyot R."/>
            <person name="Kramer E.M."/>
            <person name="Hu Y."/>
            <person name="Yi X."/>
            <person name="Qi Y."/>
            <person name="Xu X."/>
            <person name="Gao Z."/>
            <person name="Pan H."/>
            <person name="Jian J."/>
            <person name="Tian Y."/>
            <person name="Yue Z."/>
            <person name="Xu Y."/>
        </authorList>
    </citation>
    <scope>NUCLEOTIDE SEQUENCE [LARGE SCALE GENOMIC DNA]</scope>
    <source>
        <strain evidence="4">cv. Dabenzi</strain>
    </source>
</reference>
<dbReference type="PANTHER" id="PTHR10992:SF1066">
    <property type="entry name" value="METHYL JASMONATE ESTERASE 1"/>
    <property type="match status" value="1"/>
</dbReference>
<dbReference type="InterPro" id="IPR000073">
    <property type="entry name" value="AB_hydrolase_1"/>
</dbReference>
<evidence type="ECO:0000259" key="2">
    <source>
        <dbReference type="Pfam" id="PF12697"/>
    </source>
</evidence>
<organism evidence="3 4">
    <name type="scientific">Punica granatum</name>
    <name type="common">Pomegranate</name>
    <dbReference type="NCBI Taxonomy" id="22663"/>
    <lineage>
        <taxon>Eukaryota</taxon>
        <taxon>Viridiplantae</taxon>
        <taxon>Streptophyta</taxon>
        <taxon>Embryophyta</taxon>
        <taxon>Tracheophyta</taxon>
        <taxon>Spermatophyta</taxon>
        <taxon>Magnoliopsida</taxon>
        <taxon>eudicotyledons</taxon>
        <taxon>Gunneridae</taxon>
        <taxon>Pentapetalae</taxon>
        <taxon>rosids</taxon>
        <taxon>malvids</taxon>
        <taxon>Myrtales</taxon>
        <taxon>Lythraceae</taxon>
        <taxon>Punica</taxon>
    </lineage>
</organism>
<proteinExistence type="predicted"/>
<sequence>MEKMKNSPEKDQRHFVLVHGAGHGAWCWYKVAALLQSAGHAVTALDLGASGIHPKQVGELRSIMDYVEPLFEFMGALPSGERVVLVGHSMGGAAVAMAMERFPEKIAVAVFAAAMMPGPDLSYVDLSKEHVMAFGRDMDTNAPEKERHFVLIHGACHGAWCWYKVATILQSAGHRVTTLDLGASGINPKQVGDLSSMMDYVEPLFEFMGALPSGERVVLVGHSMGGAAVAMAMERFPEKIAVAAFAAAMMPGPDLGFIDITKEVATILQSAGHRVTTLDLGASGINPKQVGDLSSMMDYVEPLFEFMGALPSGERVVLVGHSMGGAAVAMAMERFPEKIAVAAFAAAMMPGPDLGFIDITKEYSRRLDSNMDSKYLFGNGPNEPPTSFIFGHNFMKSKLYQLSPPEDFMLATYLLRPVCLFPDESVLQEQKAVTKERYGSVRRVYIVCNQDYVIKEDLQRWMIEKNPVDEVRMISGSDHMVMFCKPVELCSHLQEIAESYS</sequence>
<dbReference type="InterPro" id="IPR029058">
    <property type="entry name" value="AB_hydrolase_fold"/>
</dbReference>
<dbReference type="FunFam" id="3.40.50.1820:FF:000051">
    <property type="entry name" value="(S)-hydroxynitrile lyase"/>
    <property type="match status" value="1"/>
</dbReference>
<name>A0A218W195_PUNGR</name>
<dbReference type="GO" id="GO:0080030">
    <property type="term" value="F:methyl indole-3-acetate esterase activity"/>
    <property type="evidence" value="ECO:0007669"/>
    <property type="project" value="TreeGrafter"/>
</dbReference>
<dbReference type="Pfam" id="PF00561">
    <property type="entry name" value="Abhydrolase_1"/>
    <property type="match status" value="1"/>
</dbReference>
<dbReference type="GO" id="GO:0080031">
    <property type="term" value="F:methyl salicylate esterase activity"/>
    <property type="evidence" value="ECO:0007669"/>
    <property type="project" value="TreeGrafter"/>
</dbReference>
<dbReference type="SUPFAM" id="SSF53474">
    <property type="entry name" value="alpha/beta-Hydrolases"/>
    <property type="match status" value="3"/>
</dbReference>
<feature type="domain" description="AB hydrolase-1" evidence="2">
    <location>
        <begin position="15"/>
        <end position="121"/>
    </location>
</feature>
<dbReference type="InterPro" id="IPR045889">
    <property type="entry name" value="MES/HNL"/>
</dbReference>
<dbReference type="AlphaFoldDB" id="A0A218W195"/>
<accession>A0A218W195</accession>
<dbReference type="Proteomes" id="UP000197138">
    <property type="component" value="Unassembled WGS sequence"/>
</dbReference>
<gene>
    <name evidence="3" type="ORF">CDL15_Pgr013506</name>
</gene>
<evidence type="ECO:0000259" key="1">
    <source>
        <dbReference type="Pfam" id="PF00561"/>
    </source>
</evidence>